<reference evidence="2 3" key="1">
    <citation type="submission" date="2018-02" db="EMBL/GenBank/DDBJ databases">
        <title>The genomes of Aspergillus section Nigri reveals drivers in fungal speciation.</title>
        <authorList>
            <consortium name="DOE Joint Genome Institute"/>
            <person name="Vesth T.C."/>
            <person name="Nybo J."/>
            <person name="Theobald S."/>
            <person name="Brandl J."/>
            <person name="Frisvad J.C."/>
            <person name="Nielsen K.F."/>
            <person name="Lyhne E.K."/>
            <person name="Kogle M.E."/>
            <person name="Kuo A."/>
            <person name="Riley R."/>
            <person name="Clum A."/>
            <person name="Nolan M."/>
            <person name="Lipzen A."/>
            <person name="Salamov A."/>
            <person name="Henrissat B."/>
            <person name="Wiebenga A."/>
            <person name="De vries R.P."/>
            <person name="Grigoriev I.V."/>
            <person name="Mortensen U.H."/>
            <person name="Andersen M.R."/>
            <person name="Baker S.E."/>
        </authorList>
    </citation>
    <scope>NUCLEOTIDE SEQUENCE [LARGE SCALE GENOMIC DNA]</scope>
    <source>
        <strain evidence="2 3">CBS 707.79</strain>
    </source>
</reference>
<gene>
    <name evidence="2" type="ORF">BO71DRAFT_400681</name>
</gene>
<keyword evidence="1" id="KW-0732">Signal</keyword>
<feature type="chain" id="PRO_5016408502" evidence="1">
    <location>
        <begin position="18"/>
        <end position="116"/>
    </location>
</feature>
<dbReference type="AlphaFoldDB" id="A0A319D4P3"/>
<dbReference type="OrthoDB" id="4435532at2759"/>
<name>A0A319D4P3_9EURO</name>
<protein>
    <submittedName>
        <fullName evidence="2">Uncharacterized protein</fullName>
    </submittedName>
</protein>
<dbReference type="VEuPathDB" id="FungiDB:BO71DRAFT_400681"/>
<accession>A0A319D4P3</accession>
<feature type="signal peptide" evidence="1">
    <location>
        <begin position="1"/>
        <end position="17"/>
    </location>
</feature>
<sequence length="116" mass="13112">MNFLLFLLLGLLQIVSAAKSGTYNAGWGVSNDWVATDAYFQRETGIAKYRFWQADGWIYKYQLDIDVVAVQGVIGGNYVFYEATDEYYLTVFQQGVHSVSFNTADPYILQVKVVEG</sequence>
<dbReference type="Proteomes" id="UP000247810">
    <property type="component" value="Unassembled WGS sequence"/>
</dbReference>
<evidence type="ECO:0000313" key="2">
    <source>
        <dbReference type="EMBL" id="PYH92280.1"/>
    </source>
</evidence>
<organism evidence="2 3">
    <name type="scientific">Aspergillus ellipticus CBS 707.79</name>
    <dbReference type="NCBI Taxonomy" id="1448320"/>
    <lineage>
        <taxon>Eukaryota</taxon>
        <taxon>Fungi</taxon>
        <taxon>Dikarya</taxon>
        <taxon>Ascomycota</taxon>
        <taxon>Pezizomycotina</taxon>
        <taxon>Eurotiomycetes</taxon>
        <taxon>Eurotiomycetidae</taxon>
        <taxon>Eurotiales</taxon>
        <taxon>Aspergillaceae</taxon>
        <taxon>Aspergillus</taxon>
        <taxon>Aspergillus subgen. Circumdati</taxon>
    </lineage>
</organism>
<proteinExistence type="predicted"/>
<evidence type="ECO:0000313" key="3">
    <source>
        <dbReference type="Proteomes" id="UP000247810"/>
    </source>
</evidence>
<keyword evidence="3" id="KW-1185">Reference proteome</keyword>
<evidence type="ECO:0000256" key="1">
    <source>
        <dbReference type="SAM" id="SignalP"/>
    </source>
</evidence>
<dbReference type="EMBL" id="KZ825921">
    <property type="protein sequence ID" value="PYH92280.1"/>
    <property type="molecule type" value="Genomic_DNA"/>
</dbReference>